<organism evidence="1 2">
    <name type="scientific">Arctium lappa</name>
    <name type="common">Greater burdock</name>
    <name type="synonym">Lappa major</name>
    <dbReference type="NCBI Taxonomy" id="4217"/>
    <lineage>
        <taxon>Eukaryota</taxon>
        <taxon>Viridiplantae</taxon>
        <taxon>Streptophyta</taxon>
        <taxon>Embryophyta</taxon>
        <taxon>Tracheophyta</taxon>
        <taxon>Spermatophyta</taxon>
        <taxon>Magnoliopsida</taxon>
        <taxon>eudicotyledons</taxon>
        <taxon>Gunneridae</taxon>
        <taxon>Pentapetalae</taxon>
        <taxon>asterids</taxon>
        <taxon>campanulids</taxon>
        <taxon>Asterales</taxon>
        <taxon>Asteraceae</taxon>
        <taxon>Carduoideae</taxon>
        <taxon>Cardueae</taxon>
        <taxon>Arctiinae</taxon>
        <taxon>Arctium</taxon>
    </lineage>
</organism>
<evidence type="ECO:0000313" key="2">
    <source>
        <dbReference type="Proteomes" id="UP001055879"/>
    </source>
</evidence>
<protein>
    <submittedName>
        <fullName evidence="1">Uncharacterized protein</fullName>
    </submittedName>
</protein>
<dbReference type="EMBL" id="CM042050">
    <property type="protein sequence ID" value="KAI3734692.1"/>
    <property type="molecule type" value="Genomic_DNA"/>
</dbReference>
<name>A0ACB9CK72_ARCLA</name>
<reference evidence="1 2" key="2">
    <citation type="journal article" date="2022" name="Mol. Ecol. Resour.">
        <title>The genomes of chicory, endive, great burdock and yacon provide insights into Asteraceae paleo-polyploidization history and plant inulin production.</title>
        <authorList>
            <person name="Fan W."/>
            <person name="Wang S."/>
            <person name="Wang H."/>
            <person name="Wang A."/>
            <person name="Jiang F."/>
            <person name="Liu H."/>
            <person name="Zhao H."/>
            <person name="Xu D."/>
            <person name="Zhang Y."/>
        </authorList>
    </citation>
    <scope>NUCLEOTIDE SEQUENCE [LARGE SCALE GENOMIC DNA]</scope>
    <source>
        <strain evidence="2">cv. Niubang</strain>
    </source>
</reference>
<proteinExistence type="predicted"/>
<sequence>MYATDQTLLLSSFLEVITTHFRPSLFVVSTIKEEEEEVVIMIATGRRSRGLCPLAGSKEQRLLWRSLYMSLSLARLLDVDVPSFDSSWFGLG</sequence>
<gene>
    <name evidence="1" type="ORF">L6452_14167</name>
</gene>
<keyword evidence="2" id="KW-1185">Reference proteome</keyword>
<accession>A0ACB9CK72</accession>
<dbReference type="Proteomes" id="UP001055879">
    <property type="component" value="Linkage Group LG04"/>
</dbReference>
<comment type="caution">
    <text evidence="1">The sequence shown here is derived from an EMBL/GenBank/DDBJ whole genome shotgun (WGS) entry which is preliminary data.</text>
</comment>
<reference evidence="2" key="1">
    <citation type="journal article" date="2022" name="Mol. Ecol. Resour.">
        <title>The genomes of chicory, endive, great burdock and yacon provide insights into Asteraceae palaeo-polyploidization history and plant inulin production.</title>
        <authorList>
            <person name="Fan W."/>
            <person name="Wang S."/>
            <person name="Wang H."/>
            <person name="Wang A."/>
            <person name="Jiang F."/>
            <person name="Liu H."/>
            <person name="Zhao H."/>
            <person name="Xu D."/>
            <person name="Zhang Y."/>
        </authorList>
    </citation>
    <scope>NUCLEOTIDE SEQUENCE [LARGE SCALE GENOMIC DNA]</scope>
    <source>
        <strain evidence="2">cv. Niubang</strain>
    </source>
</reference>
<evidence type="ECO:0000313" key="1">
    <source>
        <dbReference type="EMBL" id="KAI3734692.1"/>
    </source>
</evidence>